<evidence type="ECO:0000259" key="4">
    <source>
        <dbReference type="SMART" id="SM00822"/>
    </source>
</evidence>
<dbReference type="PRINTS" id="PR00081">
    <property type="entry name" value="GDHRDH"/>
</dbReference>
<reference evidence="5 6" key="1">
    <citation type="submission" date="2022-01" db="EMBL/GenBank/DDBJ databases">
        <authorList>
            <person name="Won M."/>
            <person name="Kim S.-J."/>
            <person name="Kwon S.-W."/>
        </authorList>
    </citation>
    <scope>NUCLEOTIDE SEQUENCE [LARGE SCALE GENOMIC DNA]</scope>
    <source>
        <strain evidence="5 6">KCTC 23505</strain>
    </source>
</reference>
<comment type="caution">
    <text evidence="5">The sequence shown here is derived from an EMBL/GenBank/DDBJ whole genome shotgun (WGS) entry which is preliminary data.</text>
</comment>
<proteinExistence type="inferred from homology"/>
<gene>
    <name evidence="5" type="ORF">L2A60_18115</name>
</gene>
<name>A0ABS9E4J9_9PROT</name>
<evidence type="ECO:0000313" key="5">
    <source>
        <dbReference type="EMBL" id="MCF3948582.1"/>
    </source>
</evidence>
<dbReference type="Pfam" id="PF13561">
    <property type="entry name" value="adh_short_C2"/>
    <property type="match status" value="1"/>
</dbReference>
<feature type="domain" description="Ketoreductase" evidence="4">
    <location>
        <begin position="18"/>
        <end position="202"/>
    </location>
</feature>
<dbReference type="PANTHER" id="PTHR24321">
    <property type="entry name" value="DEHYDROGENASES, SHORT CHAIN"/>
    <property type="match status" value="1"/>
</dbReference>
<keyword evidence="2" id="KW-0560">Oxidoreductase</keyword>
<dbReference type="Gene3D" id="3.40.50.720">
    <property type="entry name" value="NAD(P)-binding Rossmann-like Domain"/>
    <property type="match status" value="1"/>
</dbReference>
<accession>A0ABS9E4J9</accession>
<dbReference type="CDD" id="cd05233">
    <property type="entry name" value="SDR_c"/>
    <property type="match status" value="1"/>
</dbReference>
<dbReference type="InterPro" id="IPR057326">
    <property type="entry name" value="KR_dom"/>
</dbReference>
<dbReference type="RefSeq" id="WP_235705875.1">
    <property type="nucleotide sequence ID" value="NZ_JAKGBZ010000062.1"/>
</dbReference>
<protein>
    <submittedName>
        <fullName evidence="5">SDR family oxidoreductase</fullName>
    </submittedName>
</protein>
<organism evidence="5 6">
    <name type="scientific">Acidiphilium iwatense</name>
    <dbReference type="NCBI Taxonomy" id="768198"/>
    <lineage>
        <taxon>Bacteria</taxon>
        <taxon>Pseudomonadati</taxon>
        <taxon>Pseudomonadota</taxon>
        <taxon>Alphaproteobacteria</taxon>
        <taxon>Acetobacterales</taxon>
        <taxon>Acidocellaceae</taxon>
        <taxon>Acidiphilium</taxon>
    </lineage>
</organism>
<evidence type="ECO:0000313" key="6">
    <source>
        <dbReference type="Proteomes" id="UP001521209"/>
    </source>
</evidence>
<dbReference type="InterPro" id="IPR002347">
    <property type="entry name" value="SDR_fam"/>
</dbReference>
<evidence type="ECO:0000256" key="1">
    <source>
        <dbReference type="ARBA" id="ARBA00006484"/>
    </source>
</evidence>
<dbReference type="SUPFAM" id="SSF51735">
    <property type="entry name" value="NAD(P)-binding Rossmann-fold domains"/>
    <property type="match status" value="1"/>
</dbReference>
<dbReference type="SMART" id="SM00822">
    <property type="entry name" value="PKS_KR"/>
    <property type="match status" value="1"/>
</dbReference>
<evidence type="ECO:0000256" key="2">
    <source>
        <dbReference type="ARBA" id="ARBA00023002"/>
    </source>
</evidence>
<dbReference type="InterPro" id="IPR036291">
    <property type="entry name" value="NAD(P)-bd_dom_sf"/>
</dbReference>
<keyword evidence="3" id="KW-0520">NAD</keyword>
<comment type="similarity">
    <text evidence="1">Belongs to the short-chain dehydrogenases/reductases (SDR) family.</text>
</comment>
<keyword evidence="6" id="KW-1185">Reference proteome</keyword>
<dbReference type="Proteomes" id="UP001521209">
    <property type="component" value="Unassembled WGS sequence"/>
</dbReference>
<dbReference type="PANTHER" id="PTHR24321:SF8">
    <property type="entry name" value="ESTRADIOL 17-BETA-DEHYDROGENASE 8-RELATED"/>
    <property type="match status" value="1"/>
</dbReference>
<dbReference type="EMBL" id="JAKGBZ010000062">
    <property type="protein sequence ID" value="MCF3948582.1"/>
    <property type="molecule type" value="Genomic_DNA"/>
</dbReference>
<sequence>MTPSSTTAGMRPGRLAGKIALISGGAGGCGRAASELFAREGAKIAIADLPHSDGEALADTLRCAGYEAVFAAADVSNEADVAAAVGTASAALGPITVLFNHAGTLIVKPFLETTADDWDRLMTINVRSMFLMTRAVLPGMIAAGGGAIVCTSSISAVAATPGEVLYDTTKGACHMFARAIAVEYRDRKIRCNAVCPGFIKTAHGERELELLTSIGVDVSEAAIAAQQGRMCRPEEVAQAALFLASDEASFISGTHLFVDNGFTAI</sequence>
<evidence type="ECO:0000256" key="3">
    <source>
        <dbReference type="ARBA" id="ARBA00023027"/>
    </source>
</evidence>